<reference evidence="1 2" key="1">
    <citation type="submission" date="2023-10" db="EMBL/GenBank/DDBJ databases">
        <title>Genomes of two closely related lineages of the louse Polyplax serrata with different host specificities.</title>
        <authorList>
            <person name="Martinu J."/>
            <person name="Tarabai H."/>
            <person name="Stefka J."/>
            <person name="Hypsa V."/>
        </authorList>
    </citation>
    <scope>NUCLEOTIDE SEQUENCE [LARGE SCALE GENOMIC DNA]</scope>
    <source>
        <strain evidence="1">HR10_N</strain>
    </source>
</reference>
<dbReference type="EMBL" id="JAWJWE010000036">
    <property type="protein sequence ID" value="KAK6629948.1"/>
    <property type="molecule type" value="Genomic_DNA"/>
</dbReference>
<gene>
    <name evidence="1" type="ORF">RUM43_003769</name>
</gene>
<sequence>MDYQFLGECLKIENFRGGSMSMAPVKSPGFSKIKCALNCNPFESSVELWVVGYKKTMKKVSLHLATPQSPINPSCGSQMGFKTF</sequence>
<protein>
    <submittedName>
        <fullName evidence="1">Uncharacterized protein</fullName>
    </submittedName>
</protein>
<proteinExistence type="predicted"/>
<dbReference type="Proteomes" id="UP001372834">
    <property type="component" value="Unassembled WGS sequence"/>
</dbReference>
<organism evidence="1 2">
    <name type="scientific">Polyplax serrata</name>
    <name type="common">Common mouse louse</name>
    <dbReference type="NCBI Taxonomy" id="468196"/>
    <lineage>
        <taxon>Eukaryota</taxon>
        <taxon>Metazoa</taxon>
        <taxon>Ecdysozoa</taxon>
        <taxon>Arthropoda</taxon>
        <taxon>Hexapoda</taxon>
        <taxon>Insecta</taxon>
        <taxon>Pterygota</taxon>
        <taxon>Neoptera</taxon>
        <taxon>Paraneoptera</taxon>
        <taxon>Psocodea</taxon>
        <taxon>Troctomorpha</taxon>
        <taxon>Phthiraptera</taxon>
        <taxon>Anoplura</taxon>
        <taxon>Polyplacidae</taxon>
        <taxon>Polyplax</taxon>
    </lineage>
</organism>
<name>A0AAN8RXI1_POLSC</name>
<dbReference type="AlphaFoldDB" id="A0AAN8RXI1"/>
<evidence type="ECO:0000313" key="1">
    <source>
        <dbReference type="EMBL" id="KAK6629948.1"/>
    </source>
</evidence>
<evidence type="ECO:0000313" key="2">
    <source>
        <dbReference type="Proteomes" id="UP001372834"/>
    </source>
</evidence>
<comment type="caution">
    <text evidence="1">The sequence shown here is derived from an EMBL/GenBank/DDBJ whole genome shotgun (WGS) entry which is preliminary data.</text>
</comment>
<accession>A0AAN8RXI1</accession>